<keyword evidence="2" id="KW-0808">Transferase</keyword>
<dbReference type="InterPro" id="IPR029063">
    <property type="entry name" value="SAM-dependent_MTases_sf"/>
</dbReference>
<dbReference type="PANTHER" id="PTHR43591">
    <property type="entry name" value="METHYLTRANSFERASE"/>
    <property type="match status" value="1"/>
</dbReference>
<comment type="caution">
    <text evidence="2">The sequence shown here is derived from an EMBL/GenBank/DDBJ whole genome shotgun (WGS) entry which is preliminary data.</text>
</comment>
<evidence type="ECO:0000313" key="2">
    <source>
        <dbReference type="EMBL" id="HDX33763.1"/>
    </source>
</evidence>
<dbReference type="CDD" id="cd02440">
    <property type="entry name" value="AdoMet_MTases"/>
    <property type="match status" value="1"/>
</dbReference>
<dbReference type="InterPro" id="IPR013216">
    <property type="entry name" value="Methyltransf_11"/>
</dbReference>
<gene>
    <name evidence="2" type="ORF">ENQ20_20120</name>
</gene>
<organism evidence="2">
    <name type="scientific">Caldilinea aerophila</name>
    <dbReference type="NCBI Taxonomy" id="133453"/>
    <lineage>
        <taxon>Bacteria</taxon>
        <taxon>Bacillati</taxon>
        <taxon>Chloroflexota</taxon>
        <taxon>Caldilineae</taxon>
        <taxon>Caldilineales</taxon>
        <taxon>Caldilineaceae</taxon>
        <taxon>Caldilinea</taxon>
    </lineage>
</organism>
<name>A0A7C1JDP6_9CHLR</name>
<protein>
    <submittedName>
        <fullName evidence="2">Class I SAM-dependent methyltransferase</fullName>
    </submittedName>
</protein>
<dbReference type="PANTHER" id="PTHR43591:SF24">
    <property type="entry name" value="2-METHOXY-6-POLYPRENYL-1,4-BENZOQUINOL METHYLASE, MITOCHONDRIAL"/>
    <property type="match status" value="1"/>
</dbReference>
<feature type="domain" description="Methyltransferase type 11" evidence="1">
    <location>
        <begin position="40"/>
        <end position="131"/>
    </location>
</feature>
<evidence type="ECO:0000259" key="1">
    <source>
        <dbReference type="Pfam" id="PF08241"/>
    </source>
</evidence>
<sequence>MTDFLTITETPGALLTVEQLGRMALRYSLAAEMAGDRRVLEVACGAGVGLGLLIGVARSLAACDCSTSALALAHQSVGKQVMLTAADAQQLPYATGAFDLILSFEAIYYLPQPAAFLSECHRLLSSSGRLLVSTSNPHWPFFVPGALSVHYPSVPELAHLLQEAGFQNVALYGSLPIERSLSPLGAVRARVRRLLLGVGIFRRSNALTRTLKRLGYGTLTPLPSLLPASLRVVNPFHELTPLQPDRPDRRHRVLFALAEK</sequence>
<dbReference type="AlphaFoldDB" id="A0A7C1JDP6"/>
<dbReference type="SUPFAM" id="SSF53335">
    <property type="entry name" value="S-adenosyl-L-methionine-dependent methyltransferases"/>
    <property type="match status" value="1"/>
</dbReference>
<keyword evidence="2" id="KW-0489">Methyltransferase</keyword>
<dbReference type="Pfam" id="PF08241">
    <property type="entry name" value="Methyltransf_11"/>
    <property type="match status" value="1"/>
</dbReference>
<dbReference type="GO" id="GO:0008757">
    <property type="term" value="F:S-adenosylmethionine-dependent methyltransferase activity"/>
    <property type="evidence" value="ECO:0007669"/>
    <property type="project" value="InterPro"/>
</dbReference>
<dbReference type="Gene3D" id="3.40.50.150">
    <property type="entry name" value="Vaccinia Virus protein VP39"/>
    <property type="match status" value="1"/>
</dbReference>
<reference evidence="2" key="1">
    <citation type="journal article" date="2020" name="mSystems">
        <title>Genome- and Community-Level Interaction Insights into Carbon Utilization and Element Cycling Functions of Hydrothermarchaeota in Hydrothermal Sediment.</title>
        <authorList>
            <person name="Zhou Z."/>
            <person name="Liu Y."/>
            <person name="Xu W."/>
            <person name="Pan J."/>
            <person name="Luo Z.H."/>
            <person name="Li M."/>
        </authorList>
    </citation>
    <scope>NUCLEOTIDE SEQUENCE [LARGE SCALE GENOMIC DNA]</scope>
    <source>
        <strain evidence="2">SpSt-289</strain>
    </source>
</reference>
<accession>A0A7C1JDP6</accession>
<proteinExistence type="predicted"/>
<dbReference type="GO" id="GO:0032259">
    <property type="term" value="P:methylation"/>
    <property type="evidence" value="ECO:0007669"/>
    <property type="project" value="UniProtKB-KW"/>
</dbReference>
<dbReference type="EMBL" id="DSMG01000199">
    <property type="protein sequence ID" value="HDX33763.1"/>
    <property type="molecule type" value="Genomic_DNA"/>
</dbReference>